<organism evidence="2 3">
    <name type="scientific">Cognatilysobacter xinjiangensis</name>
    <dbReference type="NCBI Taxonomy" id="546892"/>
    <lineage>
        <taxon>Bacteria</taxon>
        <taxon>Pseudomonadati</taxon>
        <taxon>Pseudomonadota</taxon>
        <taxon>Gammaproteobacteria</taxon>
        <taxon>Lysobacterales</taxon>
        <taxon>Lysobacteraceae</taxon>
        <taxon>Cognatilysobacter</taxon>
    </lineage>
</organism>
<evidence type="ECO:0000259" key="1">
    <source>
        <dbReference type="Pfam" id="PF07238"/>
    </source>
</evidence>
<sequence>MNMANDESRRSRRRRVEERVDVVDAMTDHTVGQLGNVSESGMLLLANGPLQDDCLYQLRFVLSDRAGGRHAFEVGAHLLWRNEAAAPGQAWSGFRFLSFEDGQLERLRDWIAAPGATYV</sequence>
<reference evidence="3" key="1">
    <citation type="journal article" date="2019" name="Int. J. Syst. Evol. Microbiol.">
        <title>The Global Catalogue of Microorganisms (GCM) 10K type strain sequencing project: providing services to taxonomists for standard genome sequencing and annotation.</title>
        <authorList>
            <consortium name="The Broad Institute Genomics Platform"/>
            <consortium name="The Broad Institute Genome Sequencing Center for Infectious Disease"/>
            <person name="Wu L."/>
            <person name="Ma J."/>
        </authorList>
    </citation>
    <scope>NUCLEOTIDE SEQUENCE [LARGE SCALE GENOMIC DNA]</scope>
    <source>
        <strain evidence="3">KCTC 22558</strain>
    </source>
</reference>
<dbReference type="Gene3D" id="2.40.10.220">
    <property type="entry name" value="predicted glycosyltransferase like domains"/>
    <property type="match status" value="1"/>
</dbReference>
<accession>A0ABQ3BN26</accession>
<dbReference type="Proteomes" id="UP000643403">
    <property type="component" value="Unassembled WGS sequence"/>
</dbReference>
<keyword evidence="3" id="KW-1185">Reference proteome</keyword>
<dbReference type="Pfam" id="PF07238">
    <property type="entry name" value="PilZ"/>
    <property type="match status" value="1"/>
</dbReference>
<feature type="domain" description="PilZ" evidence="1">
    <location>
        <begin position="9"/>
        <end position="112"/>
    </location>
</feature>
<dbReference type="InterPro" id="IPR009875">
    <property type="entry name" value="PilZ_domain"/>
</dbReference>
<protein>
    <submittedName>
        <fullName evidence="2">PilZ domain-containing protein</fullName>
    </submittedName>
</protein>
<name>A0ABQ3BN26_9GAMM</name>
<gene>
    <name evidence="2" type="ORF">GCM10008101_01510</name>
</gene>
<proteinExistence type="predicted"/>
<evidence type="ECO:0000313" key="3">
    <source>
        <dbReference type="Proteomes" id="UP000643403"/>
    </source>
</evidence>
<evidence type="ECO:0000313" key="2">
    <source>
        <dbReference type="EMBL" id="GGZ52144.1"/>
    </source>
</evidence>
<comment type="caution">
    <text evidence="2">The sequence shown here is derived from an EMBL/GenBank/DDBJ whole genome shotgun (WGS) entry which is preliminary data.</text>
</comment>
<dbReference type="EMBL" id="BMXY01000001">
    <property type="protein sequence ID" value="GGZ52144.1"/>
    <property type="molecule type" value="Genomic_DNA"/>
</dbReference>